<reference evidence="2" key="1">
    <citation type="submission" date="2018-05" db="EMBL/GenBank/DDBJ databases">
        <authorList>
            <person name="Cea G.-C."/>
            <person name="William W."/>
        </authorList>
    </citation>
    <scope>NUCLEOTIDE SEQUENCE [LARGE SCALE GENOMIC DNA]</scope>
    <source>
        <strain evidence="2">DB21MT 5</strain>
    </source>
</reference>
<proteinExistence type="predicted"/>
<sequence>MGTSSAYLYFNGVIAVDKAGIINYLTEHAQLSGRPSALDVFTEVEDGELIEGEIAMDYKGPGYNVTFTPNVAGRYLMKANYKGELKNDQSISPDRRWWS</sequence>
<evidence type="ECO:0000313" key="1">
    <source>
        <dbReference type="EMBL" id="SQD78903.1"/>
    </source>
</evidence>
<gene>
    <name evidence="1" type="ORF">MORIYA_2427</name>
</gene>
<evidence type="ECO:0000313" key="2">
    <source>
        <dbReference type="Proteomes" id="UP000250163"/>
    </source>
</evidence>
<dbReference type="EMBL" id="LS483250">
    <property type="protein sequence ID" value="SQD78903.1"/>
    <property type="molecule type" value="Genomic_DNA"/>
</dbReference>
<dbReference type="KEGG" id="mya:MORIYA_2427"/>
<dbReference type="RefSeq" id="WP_232011613.1">
    <property type="nucleotide sequence ID" value="NZ_LS483250.1"/>
</dbReference>
<dbReference type="AlphaFoldDB" id="A0A330LQ98"/>
<keyword evidence="2" id="KW-1185">Reference proteome</keyword>
<dbReference type="Proteomes" id="UP000250163">
    <property type="component" value="Chromosome MORIYA"/>
</dbReference>
<organism evidence="1 2">
    <name type="scientific">Moritella yayanosii</name>
    <dbReference type="NCBI Taxonomy" id="69539"/>
    <lineage>
        <taxon>Bacteria</taxon>
        <taxon>Pseudomonadati</taxon>
        <taxon>Pseudomonadota</taxon>
        <taxon>Gammaproteobacteria</taxon>
        <taxon>Alteromonadales</taxon>
        <taxon>Moritellaceae</taxon>
        <taxon>Moritella</taxon>
    </lineage>
</organism>
<protein>
    <submittedName>
        <fullName evidence="1">Uncharacterized protein</fullName>
    </submittedName>
</protein>
<accession>A0A330LQ98</accession>
<name>A0A330LQ98_9GAMM</name>